<protein>
    <recommendedName>
        <fullName evidence="3">Lipoprotein</fullName>
    </recommendedName>
</protein>
<dbReference type="EMBL" id="JBHTKM010000030">
    <property type="protein sequence ID" value="MFD1015467.1"/>
    <property type="molecule type" value="Genomic_DNA"/>
</dbReference>
<dbReference type="RefSeq" id="WP_386115189.1">
    <property type="nucleotide sequence ID" value="NZ_JBHTKM010000030.1"/>
</dbReference>
<evidence type="ECO:0008006" key="3">
    <source>
        <dbReference type="Google" id="ProtNLM"/>
    </source>
</evidence>
<evidence type="ECO:0000313" key="2">
    <source>
        <dbReference type="Proteomes" id="UP001597086"/>
    </source>
</evidence>
<accession>A0ABW3KPU5</accession>
<evidence type="ECO:0000313" key="1">
    <source>
        <dbReference type="EMBL" id="MFD1015467.1"/>
    </source>
</evidence>
<proteinExistence type="predicted"/>
<name>A0ABW3KPU5_9FLAO</name>
<sequence length="175" mass="19574">MKKLLLVLTITLTLNCCNNDDDQPTNPIDQLPPATQTGENTFGCLLDGEAFIPSGGTNPLDCVYQFVNGEYYFGLQGNKRDQDNHLITISLSTNALEINESNYILRNNEFGNAYAGYLYATLPSFTSLNYGGELTITKLDTENYIVSGTFWFNIEDQNGTVHEIREGRFDMHYSG</sequence>
<keyword evidence="2" id="KW-1185">Reference proteome</keyword>
<organism evidence="1 2">
    <name type="scientific">Winogradskyella rapida</name>
    <dbReference type="NCBI Taxonomy" id="549701"/>
    <lineage>
        <taxon>Bacteria</taxon>
        <taxon>Pseudomonadati</taxon>
        <taxon>Bacteroidota</taxon>
        <taxon>Flavobacteriia</taxon>
        <taxon>Flavobacteriales</taxon>
        <taxon>Flavobacteriaceae</taxon>
        <taxon>Winogradskyella</taxon>
    </lineage>
</organism>
<dbReference type="Proteomes" id="UP001597086">
    <property type="component" value="Unassembled WGS sequence"/>
</dbReference>
<gene>
    <name evidence="1" type="ORF">ACFQ13_06005</name>
</gene>
<reference evidence="2" key="1">
    <citation type="journal article" date="2019" name="Int. J. Syst. Evol. Microbiol.">
        <title>The Global Catalogue of Microorganisms (GCM) 10K type strain sequencing project: providing services to taxonomists for standard genome sequencing and annotation.</title>
        <authorList>
            <consortium name="The Broad Institute Genomics Platform"/>
            <consortium name="The Broad Institute Genome Sequencing Center for Infectious Disease"/>
            <person name="Wu L."/>
            <person name="Ma J."/>
        </authorList>
    </citation>
    <scope>NUCLEOTIDE SEQUENCE [LARGE SCALE GENOMIC DNA]</scope>
    <source>
        <strain evidence="2">CCUG 56098</strain>
    </source>
</reference>
<comment type="caution">
    <text evidence="1">The sequence shown here is derived from an EMBL/GenBank/DDBJ whole genome shotgun (WGS) entry which is preliminary data.</text>
</comment>